<keyword evidence="3" id="KW-1185">Reference proteome</keyword>
<evidence type="ECO:0000313" key="2">
    <source>
        <dbReference type="EMBL" id="RKN81895.1"/>
    </source>
</evidence>
<comment type="caution">
    <text evidence="2">The sequence shown here is derived from an EMBL/GenBank/DDBJ whole genome shotgun (WGS) entry which is preliminary data.</text>
</comment>
<dbReference type="InterPro" id="IPR036380">
    <property type="entry name" value="Isochorismatase-like_sf"/>
</dbReference>
<sequence length="289" mass="33062">MKIYKNYKVYIGQFLLIAALIGLCYGCQDSKNSKNQDQATNAESLKIKARKQVNNGEKWENQFANLSWKPEETAIIICDMWDRHWCDSATARVKQMAPKINKMVKTARKKGVHIVHAPSSTMDFYKDHPARKKALAQTYLEPPIPLDYWFYPDETREPPLPIDDSDEGCDSAGDPSESKITRQIKTIEIFNEDMISDSGQEMYNYFENVGVKNIVLCGVHTNMCVLGRTFGIRGQVKLGRNVVLVRDLTDAMYNPEMPPYVSHDAGTALVIKHIEKYWAPSIEWKDLFD</sequence>
<dbReference type="Gene3D" id="3.40.50.850">
    <property type="entry name" value="Isochorismatase-like"/>
    <property type="match status" value="1"/>
</dbReference>
<evidence type="ECO:0000313" key="3">
    <source>
        <dbReference type="Proteomes" id="UP000276603"/>
    </source>
</evidence>
<gene>
    <name evidence="2" type="ORF">D7Z94_12200</name>
</gene>
<evidence type="ECO:0000259" key="1">
    <source>
        <dbReference type="Pfam" id="PF00857"/>
    </source>
</evidence>
<dbReference type="OrthoDB" id="128506at2"/>
<reference evidence="2 3" key="1">
    <citation type="submission" date="2018-10" db="EMBL/GenBank/DDBJ databases">
        <title>Ulvibacterium marinum gen. nov., sp. nov., a novel marine bacterium of the family Flavobacteriaceae, isolated from a culture of the green alga Ulva prolifera.</title>
        <authorList>
            <person name="Zhang Z."/>
        </authorList>
    </citation>
    <scope>NUCLEOTIDE SEQUENCE [LARGE SCALE GENOMIC DNA]</scope>
    <source>
        <strain evidence="2 3">CCMM003</strain>
    </source>
</reference>
<name>A0A3B0C622_9FLAO</name>
<protein>
    <submittedName>
        <fullName evidence="2">Isochorismatase family protein</fullName>
    </submittedName>
</protein>
<dbReference type="AlphaFoldDB" id="A0A3B0C622"/>
<accession>A0A3B0C622</accession>
<dbReference type="Pfam" id="PF00857">
    <property type="entry name" value="Isochorismatase"/>
    <property type="match status" value="1"/>
</dbReference>
<dbReference type="SUPFAM" id="SSF52499">
    <property type="entry name" value="Isochorismatase-like hydrolases"/>
    <property type="match status" value="1"/>
</dbReference>
<organism evidence="2 3">
    <name type="scientific">Ulvibacterium marinum</name>
    <dbReference type="NCBI Taxonomy" id="2419782"/>
    <lineage>
        <taxon>Bacteria</taxon>
        <taxon>Pseudomonadati</taxon>
        <taxon>Bacteroidota</taxon>
        <taxon>Flavobacteriia</taxon>
        <taxon>Flavobacteriales</taxon>
        <taxon>Flavobacteriaceae</taxon>
        <taxon>Ulvibacterium</taxon>
    </lineage>
</organism>
<dbReference type="Proteomes" id="UP000276603">
    <property type="component" value="Unassembled WGS sequence"/>
</dbReference>
<proteinExistence type="predicted"/>
<dbReference type="InterPro" id="IPR000868">
    <property type="entry name" value="Isochorismatase-like_dom"/>
</dbReference>
<dbReference type="RefSeq" id="WP_120712053.1">
    <property type="nucleotide sequence ID" value="NZ_RBCJ01000002.1"/>
</dbReference>
<dbReference type="EMBL" id="RBCJ01000002">
    <property type="protein sequence ID" value="RKN81895.1"/>
    <property type="molecule type" value="Genomic_DNA"/>
</dbReference>
<feature type="domain" description="Isochorismatase-like" evidence="1">
    <location>
        <begin position="73"/>
        <end position="252"/>
    </location>
</feature>